<dbReference type="FunFam" id="2.60.40.10:FF:001223">
    <property type="entry name" value="Sidekick cell adhesion molecule 1"/>
    <property type="match status" value="1"/>
</dbReference>
<name>A0A6J8BHW8_MYTCO</name>
<gene>
    <name evidence="6" type="ORF">MCOR_17636</name>
</gene>
<feature type="coiled-coil region" evidence="2">
    <location>
        <begin position="887"/>
        <end position="914"/>
    </location>
</feature>
<feature type="domain" description="Ig-like" evidence="5">
    <location>
        <begin position="234"/>
        <end position="314"/>
    </location>
</feature>
<dbReference type="Gene3D" id="2.60.40.10">
    <property type="entry name" value="Immunoglobulins"/>
    <property type="match status" value="3"/>
</dbReference>
<dbReference type="GO" id="GO:0007411">
    <property type="term" value="P:axon guidance"/>
    <property type="evidence" value="ECO:0007669"/>
    <property type="project" value="TreeGrafter"/>
</dbReference>
<dbReference type="GO" id="GO:0070593">
    <property type="term" value="P:dendrite self-avoidance"/>
    <property type="evidence" value="ECO:0007669"/>
    <property type="project" value="TreeGrafter"/>
</dbReference>
<dbReference type="GO" id="GO:0007156">
    <property type="term" value="P:homophilic cell adhesion via plasma membrane adhesion molecules"/>
    <property type="evidence" value="ECO:0007669"/>
    <property type="project" value="TreeGrafter"/>
</dbReference>
<accession>A0A6J8BHW8</accession>
<sequence length="930" mass="105153">MRSSISTIDYDSPYKYSPNFTVDLSNGMGFDNSLTINHSNYNVAPPKITDSTPSKYKQQQGKSITLFCKVSGSPEPTGFWTKDNREVRPSSRVTISSDNTEVEIRDLQRSDGGTYTCKFSNTIGSISQRIDLIVEGAAYILSPPSNTTAVEGQRVTLHCGADAFPNNITYRWYFNDRNVNTYLGYGQRLYIQPDGTLVLSSVNKDDMGWYICRPSNGVGQDPEASAFLNVTYPPKFTYRPEERYIRKPNDTVVIPCGASGVPPPLITWRKVSGVLDFGGRVTRLGGNLTIVHIEKQDHGLYECEASNDFTRIVTTTQLIIEREAASYPTGLPTLPSGHTYIPIITRPLESKGLFLSEAEIGGIVGGLLFLLVAVLLAIIGIICSRKKDRSRPDKYGMFMTGFTVFGIPDANRELYRKEDLQHDNYVWDGFHPSSNTFDTDQSYSRPNRSHDSYKQYDNVDSFESGWYPESQRDRSYPESQGHSLTRPRSIKSPYTSHGFPDPVDDFMSRRPSSGRRKDKGDSDSDDNGFLPLRPPLPFGYDPTPINRFPNLSYGDRSYDRSYSRDQPSYIDNDDDVFSPHIPHVQKSGFPRHSSMKPSSTQTYLTDDPISFTTPYNDISSVHPSPEHTYQNIPFQRPWHSFPSYNSSDRDIPKFDNHHLSHSLGYNPPKQVARVQPNNTSPKTYTRDHLQGTVDKLRRGPRHRKSRSASRNSAPEFDRSDGYPVGRRGPYASDSEAGRGRDFDRHGRPYSYDSDPSSYIPRGSLRGRYFPDSRLFRDDPTPDSLSSGIGSKNTSQATGSTSGSRVPRPSLSYSSLLTPQDHDFSQELSPFHDQSLHRDTSADENYEFDTPDLDTILAYPASSGGDELLSAIESGLSTSDFYNDLYPKPSKQSKYENSEQRFEKLRQEYHQFQRQQHEMSQYHHFIDSEML</sequence>
<feature type="transmembrane region" description="Helical" evidence="4">
    <location>
        <begin position="360"/>
        <end position="383"/>
    </location>
</feature>
<dbReference type="SMART" id="SM00406">
    <property type="entry name" value="IGv"/>
    <property type="match status" value="2"/>
</dbReference>
<feature type="region of interest" description="Disordered" evidence="3">
    <location>
        <begin position="467"/>
        <end position="543"/>
    </location>
</feature>
<protein>
    <submittedName>
        <fullName evidence="6">IGSF9B</fullName>
    </submittedName>
</protein>
<dbReference type="Pfam" id="PF07679">
    <property type="entry name" value="I-set"/>
    <property type="match status" value="1"/>
</dbReference>
<dbReference type="InterPro" id="IPR007110">
    <property type="entry name" value="Ig-like_dom"/>
</dbReference>
<dbReference type="Pfam" id="PF13927">
    <property type="entry name" value="Ig_3"/>
    <property type="match status" value="2"/>
</dbReference>
<dbReference type="SMART" id="SM00408">
    <property type="entry name" value="IGc2"/>
    <property type="match status" value="3"/>
</dbReference>
<dbReference type="InterPro" id="IPR003598">
    <property type="entry name" value="Ig_sub2"/>
</dbReference>
<keyword evidence="4" id="KW-1133">Transmembrane helix</keyword>
<dbReference type="GO" id="GO:0005886">
    <property type="term" value="C:plasma membrane"/>
    <property type="evidence" value="ECO:0007669"/>
    <property type="project" value="TreeGrafter"/>
</dbReference>
<dbReference type="Proteomes" id="UP000507470">
    <property type="component" value="Unassembled WGS sequence"/>
</dbReference>
<dbReference type="InterPro" id="IPR003599">
    <property type="entry name" value="Ig_sub"/>
</dbReference>
<dbReference type="InterPro" id="IPR013098">
    <property type="entry name" value="Ig_I-set"/>
</dbReference>
<feature type="compositionally biased region" description="Basic and acidic residues" evidence="3">
    <location>
        <begin position="684"/>
        <end position="697"/>
    </location>
</feature>
<feature type="compositionally biased region" description="Basic residues" evidence="3">
    <location>
        <begin position="698"/>
        <end position="707"/>
    </location>
</feature>
<organism evidence="6 7">
    <name type="scientific">Mytilus coruscus</name>
    <name type="common">Sea mussel</name>
    <dbReference type="NCBI Taxonomy" id="42192"/>
    <lineage>
        <taxon>Eukaryota</taxon>
        <taxon>Metazoa</taxon>
        <taxon>Spiralia</taxon>
        <taxon>Lophotrochozoa</taxon>
        <taxon>Mollusca</taxon>
        <taxon>Bivalvia</taxon>
        <taxon>Autobranchia</taxon>
        <taxon>Pteriomorphia</taxon>
        <taxon>Mytilida</taxon>
        <taxon>Mytiloidea</taxon>
        <taxon>Mytilidae</taxon>
        <taxon>Mytilinae</taxon>
        <taxon>Mytilus</taxon>
    </lineage>
</organism>
<dbReference type="PANTHER" id="PTHR10075">
    <property type="entry name" value="BASIGIN RELATED"/>
    <property type="match status" value="1"/>
</dbReference>
<reference evidence="6 7" key="1">
    <citation type="submission" date="2020-06" db="EMBL/GenBank/DDBJ databases">
        <authorList>
            <person name="Li R."/>
            <person name="Bekaert M."/>
        </authorList>
    </citation>
    <scope>NUCLEOTIDE SEQUENCE [LARGE SCALE GENOMIC DNA]</scope>
    <source>
        <strain evidence="7">wild</strain>
    </source>
</reference>
<feature type="compositionally biased region" description="Basic and acidic residues" evidence="3">
    <location>
        <begin position="649"/>
        <end position="658"/>
    </location>
</feature>
<evidence type="ECO:0000313" key="6">
    <source>
        <dbReference type="EMBL" id="CAC5381767.1"/>
    </source>
</evidence>
<evidence type="ECO:0000256" key="1">
    <source>
        <dbReference type="ARBA" id="ARBA00023319"/>
    </source>
</evidence>
<dbReference type="GO" id="GO:0098632">
    <property type="term" value="F:cell-cell adhesion mediator activity"/>
    <property type="evidence" value="ECO:0007669"/>
    <property type="project" value="TreeGrafter"/>
</dbReference>
<dbReference type="SMART" id="SM00409">
    <property type="entry name" value="IG"/>
    <property type="match status" value="3"/>
</dbReference>
<evidence type="ECO:0000313" key="7">
    <source>
        <dbReference type="Proteomes" id="UP000507470"/>
    </source>
</evidence>
<dbReference type="OrthoDB" id="6234674at2759"/>
<feature type="compositionally biased region" description="Basic and acidic residues" evidence="3">
    <location>
        <begin position="768"/>
        <end position="779"/>
    </location>
</feature>
<feature type="compositionally biased region" description="Polar residues" evidence="3">
    <location>
        <begin position="782"/>
        <end position="803"/>
    </location>
</feature>
<feature type="domain" description="Ig-like" evidence="5">
    <location>
        <begin position="46"/>
        <end position="133"/>
    </location>
</feature>
<dbReference type="SUPFAM" id="SSF48726">
    <property type="entry name" value="Immunoglobulin"/>
    <property type="match status" value="3"/>
</dbReference>
<feature type="compositionally biased region" description="Basic and acidic residues" evidence="3">
    <location>
        <begin position="735"/>
        <end position="746"/>
    </location>
</feature>
<dbReference type="GO" id="GO:0030424">
    <property type="term" value="C:axon"/>
    <property type="evidence" value="ECO:0007669"/>
    <property type="project" value="TreeGrafter"/>
</dbReference>
<evidence type="ECO:0000256" key="2">
    <source>
        <dbReference type="SAM" id="Coils"/>
    </source>
</evidence>
<evidence type="ECO:0000259" key="5">
    <source>
        <dbReference type="PROSITE" id="PS50835"/>
    </source>
</evidence>
<evidence type="ECO:0000256" key="4">
    <source>
        <dbReference type="SAM" id="Phobius"/>
    </source>
</evidence>
<dbReference type="PROSITE" id="PS50835">
    <property type="entry name" value="IG_LIKE"/>
    <property type="match status" value="3"/>
</dbReference>
<keyword evidence="4" id="KW-0812">Transmembrane</keyword>
<feature type="region of interest" description="Disordered" evidence="3">
    <location>
        <begin position="649"/>
        <end position="816"/>
    </location>
</feature>
<dbReference type="EMBL" id="CACVKT020003120">
    <property type="protein sequence ID" value="CAC5381767.1"/>
    <property type="molecule type" value="Genomic_DNA"/>
</dbReference>
<feature type="domain" description="Ig-like" evidence="5">
    <location>
        <begin position="137"/>
        <end position="231"/>
    </location>
</feature>
<dbReference type="InterPro" id="IPR013783">
    <property type="entry name" value="Ig-like_fold"/>
</dbReference>
<feature type="compositionally biased region" description="Low complexity" evidence="3">
    <location>
        <begin position="748"/>
        <end position="758"/>
    </location>
</feature>
<keyword evidence="4" id="KW-0472">Membrane</keyword>
<keyword evidence="2" id="KW-0175">Coiled coil</keyword>
<dbReference type="PANTHER" id="PTHR10075:SF100">
    <property type="entry name" value="FASCICLIN-2"/>
    <property type="match status" value="1"/>
</dbReference>
<evidence type="ECO:0000256" key="3">
    <source>
        <dbReference type="SAM" id="MobiDB-lite"/>
    </source>
</evidence>
<keyword evidence="7" id="KW-1185">Reference proteome</keyword>
<dbReference type="AlphaFoldDB" id="A0A6J8BHW8"/>
<dbReference type="InterPro" id="IPR036179">
    <property type="entry name" value="Ig-like_dom_sf"/>
</dbReference>
<proteinExistence type="predicted"/>
<dbReference type="InterPro" id="IPR013106">
    <property type="entry name" value="Ig_V-set"/>
</dbReference>
<keyword evidence="1" id="KW-0393">Immunoglobulin domain</keyword>